<evidence type="ECO:0000313" key="1">
    <source>
        <dbReference type="EMBL" id="MCS5735914.1"/>
    </source>
</evidence>
<comment type="caution">
    <text evidence="1">The sequence shown here is derived from an EMBL/GenBank/DDBJ whole genome shotgun (WGS) entry which is preliminary data.</text>
</comment>
<evidence type="ECO:0000313" key="2">
    <source>
        <dbReference type="Proteomes" id="UP001165586"/>
    </source>
</evidence>
<dbReference type="Proteomes" id="UP001165586">
    <property type="component" value="Unassembled WGS sequence"/>
</dbReference>
<protein>
    <submittedName>
        <fullName evidence="1">Uncharacterized protein</fullName>
    </submittedName>
</protein>
<gene>
    <name evidence="1" type="ORF">N1032_19420</name>
</gene>
<name>A0ABT2H7K0_9MICO</name>
<dbReference type="RefSeq" id="WP_259541240.1">
    <property type="nucleotide sequence ID" value="NZ_JANLCJ010000009.1"/>
</dbReference>
<reference evidence="1" key="1">
    <citation type="submission" date="2022-08" db="EMBL/GenBank/DDBJ databases">
        <authorList>
            <person name="Deng Y."/>
            <person name="Han X.-F."/>
            <person name="Zhang Y.-Q."/>
        </authorList>
    </citation>
    <scope>NUCLEOTIDE SEQUENCE</scope>
    <source>
        <strain evidence="1">CPCC 203386</strain>
    </source>
</reference>
<dbReference type="EMBL" id="JANLCJ010000009">
    <property type="protein sequence ID" value="MCS5735914.1"/>
    <property type="molecule type" value="Genomic_DNA"/>
</dbReference>
<sequence length="71" mass="8176">MSESDIYFEQIDDNLWHARSRTHPDVGTIGWVRLRQVFEGGLAGNTRAARLWVSLDRSRSWFAAQVRSIDA</sequence>
<accession>A0ABT2H7K0</accession>
<proteinExistence type="predicted"/>
<keyword evidence="2" id="KW-1185">Reference proteome</keyword>
<organism evidence="1 2">
    <name type="scientific">Herbiconiux daphne</name>
    <dbReference type="NCBI Taxonomy" id="2970914"/>
    <lineage>
        <taxon>Bacteria</taxon>
        <taxon>Bacillati</taxon>
        <taxon>Actinomycetota</taxon>
        <taxon>Actinomycetes</taxon>
        <taxon>Micrococcales</taxon>
        <taxon>Microbacteriaceae</taxon>
        <taxon>Herbiconiux</taxon>
    </lineage>
</organism>